<sequence length="130" mass="14795">MKYHKAVNVFLQDINGNLNRGDDFYANRVATNERNHSAAKYEVYKDFSCQYDTSRDNVICTCKSTKKRKSGYFTTSRQVYRSSRYTSARGYTDVGVGSVKTVPRKMVRRIYAPDTEDRGVGSSDLSSVIC</sequence>
<evidence type="ECO:0000313" key="1">
    <source>
        <dbReference type="EMBL" id="CAH2229343.1"/>
    </source>
</evidence>
<keyword evidence="2" id="KW-1185">Reference proteome</keyword>
<dbReference type="EMBL" id="CAKXAJ010024711">
    <property type="protein sequence ID" value="CAH2229343.1"/>
    <property type="molecule type" value="Genomic_DNA"/>
</dbReference>
<evidence type="ECO:0000313" key="2">
    <source>
        <dbReference type="Proteomes" id="UP000838756"/>
    </source>
</evidence>
<dbReference type="OrthoDB" id="2019130at2759"/>
<dbReference type="AlphaFoldDB" id="A0A8S4R6L0"/>
<name>A0A8S4R6L0_9NEOP</name>
<comment type="caution">
    <text evidence="1">The sequence shown here is derived from an EMBL/GenBank/DDBJ whole genome shotgun (WGS) entry which is preliminary data.</text>
</comment>
<protein>
    <submittedName>
        <fullName evidence="1">Jg17092 protein</fullName>
    </submittedName>
</protein>
<accession>A0A8S4R6L0</accession>
<gene>
    <name evidence="1" type="primary">jg17092</name>
    <name evidence="1" type="ORF">PAEG_LOCUS8825</name>
</gene>
<dbReference type="Proteomes" id="UP000838756">
    <property type="component" value="Unassembled WGS sequence"/>
</dbReference>
<proteinExistence type="predicted"/>
<organism evidence="1 2">
    <name type="scientific">Pararge aegeria aegeria</name>
    <dbReference type="NCBI Taxonomy" id="348720"/>
    <lineage>
        <taxon>Eukaryota</taxon>
        <taxon>Metazoa</taxon>
        <taxon>Ecdysozoa</taxon>
        <taxon>Arthropoda</taxon>
        <taxon>Hexapoda</taxon>
        <taxon>Insecta</taxon>
        <taxon>Pterygota</taxon>
        <taxon>Neoptera</taxon>
        <taxon>Endopterygota</taxon>
        <taxon>Lepidoptera</taxon>
        <taxon>Glossata</taxon>
        <taxon>Ditrysia</taxon>
        <taxon>Papilionoidea</taxon>
        <taxon>Nymphalidae</taxon>
        <taxon>Satyrinae</taxon>
        <taxon>Satyrini</taxon>
        <taxon>Parargina</taxon>
        <taxon>Pararge</taxon>
    </lineage>
</organism>
<reference evidence="1" key="1">
    <citation type="submission" date="2022-03" db="EMBL/GenBank/DDBJ databases">
        <authorList>
            <person name="Lindestad O."/>
        </authorList>
    </citation>
    <scope>NUCLEOTIDE SEQUENCE</scope>
</reference>